<feature type="compositionally biased region" description="Basic and acidic residues" evidence="8">
    <location>
        <begin position="325"/>
        <end position="341"/>
    </location>
</feature>
<dbReference type="GO" id="GO:0006887">
    <property type="term" value="P:exocytosis"/>
    <property type="evidence" value="ECO:0007669"/>
    <property type="project" value="TreeGrafter"/>
</dbReference>
<dbReference type="Pfam" id="PF01237">
    <property type="entry name" value="Oxysterol_BP"/>
    <property type="match status" value="1"/>
</dbReference>
<dbReference type="GO" id="GO:0005829">
    <property type="term" value="C:cytosol"/>
    <property type="evidence" value="ECO:0007669"/>
    <property type="project" value="TreeGrafter"/>
</dbReference>
<keyword evidence="11" id="KW-1185">Reference proteome</keyword>
<feature type="compositionally biased region" description="Acidic residues" evidence="8">
    <location>
        <begin position="563"/>
        <end position="577"/>
    </location>
</feature>
<comment type="similarity">
    <text evidence="1">Belongs to the OSBP family.</text>
</comment>
<keyword evidence="3" id="KW-0597">Phosphoprotein</keyword>
<dbReference type="PANTHER" id="PTHR10972:SF205">
    <property type="entry name" value="OXYSTEROL-BINDING PROTEIN 1"/>
    <property type="match status" value="1"/>
</dbReference>
<organism evidence="10 11">
    <name type="scientific">Hanseniaspora guilliermondii</name>
    <dbReference type="NCBI Taxonomy" id="56406"/>
    <lineage>
        <taxon>Eukaryota</taxon>
        <taxon>Fungi</taxon>
        <taxon>Dikarya</taxon>
        <taxon>Ascomycota</taxon>
        <taxon>Saccharomycotina</taxon>
        <taxon>Saccharomycetes</taxon>
        <taxon>Saccharomycodales</taxon>
        <taxon>Saccharomycodaceae</taxon>
        <taxon>Hanseniaspora</taxon>
    </lineage>
</organism>
<dbReference type="InterPro" id="IPR011993">
    <property type="entry name" value="PH-like_dom_sf"/>
</dbReference>
<dbReference type="GO" id="GO:0034727">
    <property type="term" value="P:piecemeal microautophagy of the nucleus"/>
    <property type="evidence" value="ECO:0007669"/>
    <property type="project" value="TreeGrafter"/>
</dbReference>
<evidence type="ECO:0000256" key="7">
    <source>
        <dbReference type="SAM" id="Coils"/>
    </source>
</evidence>
<dbReference type="AlphaFoldDB" id="A0A1L0FLW5"/>
<feature type="repeat" description="ANK" evidence="6">
    <location>
        <begin position="122"/>
        <end position="143"/>
    </location>
</feature>
<dbReference type="SMART" id="SM00233">
    <property type="entry name" value="PH"/>
    <property type="match status" value="1"/>
</dbReference>
<dbReference type="GO" id="GO:0005886">
    <property type="term" value="C:plasma membrane"/>
    <property type="evidence" value="ECO:0007669"/>
    <property type="project" value="TreeGrafter"/>
</dbReference>
<dbReference type="InterPro" id="IPR000648">
    <property type="entry name" value="Oxysterol-bd"/>
</dbReference>
<sequence length="1256" mass="144393">MSEQTGLVDNNKSNDSDSLGRPIMNSALIRLKLLNVLKKLNNDPKQNADEAFENELLPFINDVMIEIEKTKSFEIINVLKLLLNFSIHVNNSLPIINKIIQYFIIEKKHDKLVLDINQQNAQGNTPLHLASYLNRFDVCNLLLTDYKSIINDTIVNNNNLQALELTNNFKLYGMMIDLRNEYIKEIASELRLAFNNRDFEHLESVLIENPRNKELLDLDGIDPTTGDTVLIEFIKKGDIVMCDWILKVGNADPFARNDLGKLPKDYILELIQFGMIKTSKVPVDNHNSVNTNQAIGRELLKILDNAAKNQTMLNVIQTSNYEGSSKQESDANLKKEDEQNEKALTQEITEPPIVQGYLKKWTNFATGYKLRYFILNPKEGKLSYYKNKKDLWNCRGSLDLRYCFVYLNCSEGLKFEIATQNTYNDNEGENNGIAIPSDINTNGDPSTNNDVNGGITTWHLKGDHPAETNKWVWCIQGAIRYCKDKNLEANKKTSTTKSPNVGTRKVSKGEVKEINEELADLSVNSDVKIKTPPKIIKKKAGMPVFNRKMLSVLNDNNIKSVSSDDDIDEDYLSEEDNDSKVSETEDASNTSSEILDFEDDLDEKILLKFQNKWSQLDNSISLEITNLIELFQASNMDESNKTILETLKSIKISQQKLNSQHFKMVDKHEKVVNKLNKILKLWIQSVKELEFELINKDDKIEMLSKELKNMKKNTLERNSNVISETDSEKKNGSDDKVNLGAIKGETLKNEISTNEGLDELSSDDEFYDFDEPEEQQKAVDMVLLPKDASGLNVDLQLKQRVSDLIDSYNKKTQNESAKIKKNVLDLYNNDELEKFLRILNDESFEGYEDGPRMKLALSADERPKISLWSVLKSMIGKDMTKMSLPVTFNEPTSLLQRVVEDMEYVDILHKASTFYQSSTLRMLYVAIFSVSPYASTTGRIAKPFNPLLGETYEFVEPWKNYRCICEQVSHHPPIGAIYMDSPTWEYYGESNVDGNFNGRCFDFKHLGKWFINLKYGLEKNEELYSFKKPNNQVIGILTGNPQVDNYGEMVLQNHSNGDRCVITFKARGWRSNHAYEVKGEVFNGKNEKEWVFGGHWNSEIFAMRCTSALSAKEDKELIKSANIKNTEVKFDGSKFLVWKVNERPNSPFNLTQFAIQLNALPSHLKEHLPRTDTRLRPDQKCMEDGLYDKASSEKNRVEEKQRAARKKRASENKKWEPSWFKKDKHPVTNDDYWKFTDEYWERRKTGNWDNKCPDIF</sequence>
<dbReference type="Gene3D" id="2.40.160.120">
    <property type="match status" value="1"/>
</dbReference>
<dbReference type="PROSITE" id="PS50297">
    <property type="entry name" value="ANK_REP_REGION"/>
    <property type="match status" value="1"/>
</dbReference>
<proteinExistence type="inferred from homology"/>
<evidence type="ECO:0000259" key="9">
    <source>
        <dbReference type="PROSITE" id="PS50003"/>
    </source>
</evidence>
<dbReference type="GO" id="GO:0097038">
    <property type="term" value="C:perinuclear endoplasmic reticulum"/>
    <property type="evidence" value="ECO:0007669"/>
    <property type="project" value="TreeGrafter"/>
</dbReference>
<dbReference type="GO" id="GO:0120009">
    <property type="term" value="P:intermembrane lipid transfer"/>
    <property type="evidence" value="ECO:0007669"/>
    <property type="project" value="UniProtKB-ARBA"/>
</dbReference>
<evidence type="ECO:0000256" key="6">
    <source>
        <dbReference type="PROSITE-ProRule" id="PRU00023"/>
    </source>
</evidence>
<evidence type="ECO:0000313" key="11">
    <source>
        <dbReference type="Proteomes" id="UP000183365"/>
    </source>
</evidence>
<evidence type="ECO:0000256" key="2">
    <source>
        <dbReference type="ARBA" id="ARBA00022448"/>
    </source>
</evidence>
<dbReference type="GO" id="GO:0006897">
    <property type="term" value="P:endocytosis"/>
    <property type="evidence" value="ECO:0007669"/>
    <property type="project" value="TreeGrafter"/>
</dbReference>
<dbReference type="SUPFAM" id="SSF144000">
    <property type="entry name" value="Oxysterol-binding protein-like"/>
    <property type="match status" value="1"/>
</dbReference>
<dbReference type="InterPro" id="IPR002110">
    <property type="entry name" value="Ankyrin_rpt"/>
</dbReference>
<feature type="region of interest" description="Disordered" evidence="8">
    <location>
        <begin position="1192"/>
        <end position="1215"/>
    </location>
</feature>
<reference evidence="11" key="1">
    <citation type="submission" date="2016-11" db="EMBL/GenBank/DDBJ databases">
        <authorList>
            <person name="Guldener U."/>
        </authorList>
    </citation>
    <scope>NUCLEOTIDE SEQUENCE [LARGE SCALE GENOMIC DNA]</scope>
</reference>
<dbReference type="Proteomes" id="UP000183365">
    <property type="component" value="Unassembled WGS sequence"/>
</dbReference>
<feature type="region of interest" description="Disordered" evidence="8">
    <location>
        <begin position="561"/>
        <end position="593"/>
    </location>
</feature>
<dbReference type="EMBL" id="FQNF01000055">
    <property type="protein sequence ID" value="SGZ40566.1"/>
    <property type="molecule type" value="Genomic_DNA"/>
</dbReference>
<keyword evidence="2" id="KW-0813">Transport</keyword>
<keyword evidence="6" id="KW-0040">ANK repeat</keyword>
<feature type="region of interest" description="Disordered" evidence="8">
    <location>
        <begin position="321"/>
        <end position="346"/>
    </location>
</feature>
<evidence type="ECO:0000313" key="10">
    <source>
        <dbReference type="EMBL" id="SGZ40566.1"/>
    </source>
</evidence>
<dbReference type="SMART" id="SM00248">
    <property type="entry name" value="ANK"/>
    <property type="match status" value="2"/>
</dbReference>
<dbReference type="Gene3D" id="2.30.29.30">
    <property type="entry name" value="Pleckstrin-homology domain (PH domain)/Phosphotyrosine-binding domain (PTB)"/>
    <property type="match status" value="1"/>
</dbReference>
<dbReference type="VEuPathDB" id="FungiDB:HGUI_02766"/>
<name>A0A1L0FLW5_9ASCO</name>
<dbReference type="PANTHER" id="PTHR10972">
    <property type="entry name" value="OXYSTEROL-BINDING PROTEIN-RELATED"/>
    <property type="match status" value="1"/>
</dbReference>
<feature type="coiled-coil region" evidence="7">
    <location>
        <begin position="686"/>
        <end position="713"/>
    </location>
</feature>
<evidence type="ECO:0000256" key="8">
    <source>
        <dbReference type="SAM" id="MobiDB-lite"/>
    </source>
</evidence>
<accession>A0A1L0FLW5</accession>
<dbReference type="Gene3D" id="3.30.70.3490">
    <property type="match status" value="1"/>
</dbReference>
<keyword evidence="4" id="KW-0445">Lipid transport</keyword>
<dbReference type="InterPro" id="IPR037239">
    <property type="entry name" value="OSBP_sf"/>
</dbReference>
<dbReference type="PROSITE" id="PS50003">
    <property type="entry name" value="PH_DOMAIN"/>
    <property type="match status" value="1"/>
</dbReference>
<dbReference type="InterPro" id="IPR001849">
    <property type="entry name" value="PH_domain"/>
</dbReference>
<dbReference type="SUPFAM" id="SSF50729">
    <property type="entry name" value="PH domain-like"/>
    <property type="match status" value="1"/>
</dbReference>
<dbReference type="GO" id="GO:0030011">
    <property type="term" value="P:maintenance of cell polarity"/>
    <property type="evidence" value="ECO:0007669"/>
    <property type="project" value="TreeGrafter"/>
</dbReference>
<evidence type="ECO:0000256" key="3">
    <source>
        <dbReference type="ARBA" id="ARBA00022553"/>
    </source>
</evidence>
<dbReference type="SUPFAM" id="SSF48403">
    <property type="entry name" value="Ankyrin repeat"/>
    <property type="match status" value="1"/>
</dbReference>
<gene>
    <name evidence="10" type="ORF">HGUI_02766</name>
</gene>
<dbReference type="Gene3D" id="1.25.40.20">
    <property type="entry name" value="Ankyrin repeat-containing domain"/>
    <property type="match status" value="1"/>
</dbReference>
<dbReference type="PROSITE" id="PS50088">
    <property type="entry name" value="ANK_REPEAT"/>
    <property type="match status" value="1"/>
</dbReference>
<evidence type="ECO:0000256" key="4">
    <source>
        <dbReference type="ARBA" id="ARBA00023055"/>
    </source>
</evidence>
<feature type="compositionally biased region" description="Basic and acidic residues" evidence="8">
    <location>
        <begin position="1192"/>
        <end position="1202"/>
    </location>
</feature>
<keyword evidence="7" id="KW-0175">Coiled coil</keyword>
<dbReference type="OrthoDB" id="1854502at2759"/>
<dbReference type="GO" id="GO:0005635">
    <property type="term" value="C:nuclear envelope"/>
    <property type="evidence" value="ECO:0007669"/>
    <property type="project" value="TreeGrafter"/>
</dbReference>
<dbReference type="Pfam" id="PF00023">
    <property type="entry name" value="Ank"/>
    <property type="match status" value="1"/>
</dbReference>
<dbReference type="FunFam" id="2.40.160.120:FF:000001">
    <property type="entry name" value="Oxysterol-binding protein"/>
    <property type="match status" value="1"/>
</dbReference>
<keyword evidence="5" id="KW-0446">Lipid-binding</keyword>
<feature type="domain" description="PH" evidence="9">
    <location>
        <begin position="351"/>
        <end position="480"/>
    </location>
</feature>
<dbReference type="Pfam" id="PF00169">
    <property type="entry name" value="PH"/>
    <property type="match status" value="1"/>
</dbReference>
<dbReference type="GO" id="GO:0032934">
    <property type="term" value="F:sterol binding"/>
    <property type="evidence" value="ECO:0007669"/>
    <property type="project" value="TreeGrafter"/>
</dbReference>
<protein>
    <submittedName>
        <fullName evidence="10">Related to Oxysterol-binding protein homolog 1</fullName>
    </submittedName>
</protein>
<dbReference type="InterPro" id="IPR036770">
    <property type="entry name" value="Ankyrin_rpt-contain_sf"/>
</dbReference>
<evidence type="ECO:0000256" key="1">
    <source>
        <dbReference type="ARBA" id="ARBA00008842"/>
    </source>
</evidence>
<evidence type="ECO:0000256" key="5">
    <source>
        <dbReference type="ARBA" id="ARBA00023121"/>
    </source>
</evidence>